<sequence>MKLIPVDSLPFKKPEGFGPLPTWSFSALKVFEECAFRAFLSRVQKIPEPTNPAAARGSAIHEEAEAYVKGELDEMPDTLKKFEDDFEQLRTLYTEAKVELEGEWGFTLDWEPTGWVGKDTWARVKLDAIVFEDDNSVRVIDYKTGKKWGNEITHGQQCLLYAIAACYRYPNIEAIQTELWYLDKGQTTKKFYTRNEAMHFTAGWHNRAVVMTTQETFEPTPSPQACRWCSYKDGDNPSCQWGVK</sequence>
<organism evidence="2">
    <name type="scientific">marine metagenome</name>
    <dbReference type="NCBI Taxonomy" id="408172"/>
    <lineage>
        <taxon>unclassified sequences</taxon>
        <taxon>metagenomes</taxon>
        <taxon>ecological metagenomes</taxon>
    </lineage>
</organism>
<accession>A0A381Y4J0</accession>
<evidence type="ECO:0000313" key="2">
    <source>
        <dbReference type="EMBL" id="SVA71581.1"/>
    </source>
</evidence>
<dbReference type="AlphaFoldDB" id="A0A381Y4J0"/>
<dbReference type="InterPro" id="IPR038726">
    <property type="entry name" value="PDDEXK_AddAB-type"/>
</dbReference>
<proteinExistence type="predicted"/>
<evidence type="ECO:0000259" key="1">
    <source>
        <dbReference type="Pfam" id="PF12705"/>
    </source>
</evidence>
<reference evidence="2" key="1">
    <citation type="submission" date="2018-05" db="EMBL/GenBank/DDBJ databases">
        <authorList>
            <person name="Lanie J.A."/>
            <person name="Ng W.-L."/>
            <person name="Kazmierczak K.M."/>
            <person name="Andrzejewski T.M."/>
            <person name="Davidsen T.M."/>
            <person name="Wayne K.J."/>
            <person name="Tettelin H."/>
            <person name="Glass J.I."/>
            <person name="Rusch D."/>
            <person name="Podicherti R."/>
            <person name="Tsui H.-C.T."/>
            <person name="Winkler M.E."/>
        </authorList>
    </citation>
    <scope>NUCLEOTIDE SEQUENCE</scope>
</reference>
<feature type="domain" description="PD-(D/E)XK endonuclease-like" evidence="1">
    <location>
        <begin position="22"/>
        <end position="233"/>
    </location>
</feature>
<dbReference type="InterPro" id="IPR011604">
    <property type="entry name" value="PDDEXK-like_dom_sf"/>
</dbReference>
<gene>
    <name evidence="2" type="ORF">METZ01_LOCUS124435</name>
</gene>
<protein>
    <recommendedName>
        <fullName evidence="1">PD-(D/E)XK endonuclease-like domain-containing protein</fullName>
    </recommendedName>
</protein>
<name>A0A381Y4J0_9ZZZZ</name>
<dbReference type="Gene3D" id="3.90.320.10">
    <property type="match status" value="1"/>
</dbReference>
<dbReference type="Pfam" id="PF12705">
    <property type="entry name" value="PDDEXK_1"/>
    <property type="match status" value="1"/>
</dbReference>
<dbReference type="EMBL" id="UINC01017308">
    <property type="protein sequence ID" value="SVA71581.1"/>
    <property type="molecule type" value="Genomic_DNA"/>
</dbReference>